<dbReference type="AlphaFoldDB" id="A0A2I0IHY8"/>
<sequence length="70" mass="7583">MAATEIYSLFTINKSGGQIYDKEMPIDIEGLGPWPAATTSARGRRQPLRRLGTLERGWSPLVAGPAPNSI</sequence>
<comment type="caution">
    <text evidence="1">The sequence shown here is derived from an EMBL/GenBank/DDBJ whole genome shotgun (WGS) entry which is preliminary data.</text>
</comment>
<accession>A0A2I0IHY8</accession>
<evidence type="ECO:0000313" key="1">
    <source>
        <dbReference type="EMBL" id="PKI43608.1"/>
    </source>
</evidence>
<keyword evidence="2" id="KW-1185">Reference proteome</keyword>
<protein>
    <submittedName>
        <fullName evidence="1">Uncharacterized protein</fullName>
    </submittedName>
</protein>
<dbReference type="EMBL" id="PGOL01003028">
    <property type="protein sequence ID" value="PKI43608.1"/>
    <property type="molecule type" value="Genomic_DNA"/>
</dbReference>
<name>A0A2I0IHY8_PUNGR</name>
<proteinExistence type="predicted"/>
<reference evidence="1 2" key="1">
    <citation type="submission" date="2017-11" db="EMBL/GenBank/DDBJ databases">
        <title>De-novo sequencing of pomegranate (Punica granatum L.) genome.</title>
        <authorList>
            <person name="Akparov Z."/>
            <person name="Amiraslanov A."/>
            <person name="Hajiyeva S."/>
            <person name="Abbasov M."/>
            <person name="Kaur K."/>
            <person name="Hamwieh A."/>
            <person name="Solovyev V."/>
            <person name="Salamov A."/>
            <person name="Braich B."/>
            <person name="Kosarev P."/>
            <person name="Mahmoud A."/>
            <person name="Hajiyev E."/>
            <person name="Babayeva S."/>
            <person name="Izzatullayeva V."/>
            <person name="Mammadov A."/>
            <person name="Mammadov A."/>
            <person name="Sharifova S."/>
            <person name="Ojaghi J."/>
            <person name="Eynullazada K."/>
            <person name="Bayramov B."/>
            <person name="Abdulazimova A."/>
            <person name="Shahmuradov I."/>
        </authorList>
    </citation>
    <scope>NUCLEOTIDE SEQUENCE [LARGE SCALE GENOMIC DNA]</scope>
    <source>
        <strain evidence="2">cv. AG2017</strain>
        <tissue evidence="1">Leaf</tissue>
    </source>
</reference>
<dbReference type="Proteomes" id="UP000233551">
    <property type="component" value="Unassembled WGS sequence"/>
</dbReference>
<evidence type="ECO:0000313" key="2">
    <source>
        <dbReference type="Proteomes" id="UP000233551"/>
    </source>
</evidence>
<gene>
    <name evidence="1" type="ORF">CRG98_035984</name>
</gene>
<organism evidence="1 2">
    <name type="scientific">Punica granatum</name>
    <name type="common">Pomegranate</name>
    <dbReference type="NCBI Taxonomy" id="22663"/>
    <lineage>
        <taxon>Eukaryota</taxon>
        <taxon>Viridiplantae</taxon>
        <taxon>Streptophyta</taxon>
        <taxon>Embryophyta</taxon>
        <taxon>Tracheophyta</taxon>
        <taxon>Spermatophyta</taxon>
        <taxon>Magnoliopsida</taxon>
        <taxon>eudicotyledons</taxon>
        <taxon>Gunneridae</taxon>
        <taxon>Pentapetalae</taxon>
        <taxon>rosids</taxon>
        <taxon>malvids</taxon>
        <taxon>Myrtales</taxon>
        <taxon>Lythraceae</taxon>
        <taxon>Punica</taxon>
    </lineage>
</organism>